<keyword evidence="2" id="KW-0812">Transmembrane</keyword>
<evidence type="ECO:0000256" key="1">
    <source>
        <dbReference type="SAM" id="MobiDB-lite"/>
    </source>
</evidence>
<keyword evidence="2" id="KW-1133">Transmembrane helix</keyword>
<keyword evidence="4" id="KW-1185">Reference proteome</keyword>
<proteinExistence type="predicted"/>
<sequence length="499" mass="50573">MPDSGPHHDPAREEAADGPPAEGLRSAAAPVLAARQGGDPVKALLHRHRALCERAVDPLEIAAALEAHGVTDRIAASFRHRDVFSLAEELYARTPRSDDEHLAHPRATGTGHPGRGSDGDPHTSSRPVPGTGTRPLRSDRAREGAQPADRPPVRGPHGSAGPRGAAAERAPEDGTGRPVPAEEIARRAGRPLVWAPLTLLPGAAVGLTLAGLAATTGPARFAVGAAGTVAAAGALAGCLRHGPLRAARRTRAAGPALVRALSAVRTPLWCIVLLGCLLLDAVPDHDLGLTWSLAALTAEPDRTGVPLHPLSVGAPATLLALALAVAPAAWCAHLFSVRARRGLAASRRLADFAAGARPLLLGAVALFTVLLAALTATTGTVLGDGPRGAALIGCLALGTLFFLARLLTAHGFARTAGSALFAACAAWTLALAAEQAARVPGLGRLDAPRRALADLCGPGAVTVLVCGAAALALLVRACALLTRASTHAVDWPAPAHAGG</sequence>
<feature type="transmembrane region" description="Helical" evidence="2">
    <location>
        <begin position="388"/>
        <end position="407"/>
    </location>
</feature>
<evidence type="ECO:0008006" key="5">
    <source>
        <dbReference type="Google" id="ProtNLM"/>
    </source>
</evidence>
<feature type="transmembrane region" description="Helical" evidence="2">
    <location>
        <begin position="260"/>
        <end position="282"/>
    </location>
</feature>
<feature type="transmembrane region" description="Helical" evidence="2">
    <location>
        <begin position="419"/>
        <end position="437"/>
    </location>
</feature>
<feature type="region of interest" description="Disordered" evidence="1">
    <location>
        <begin position="95"/>
        <end position="179"/>
    </location>
</feature>
<dbReference type="RefSeq" id="WP_248635696.1">
    <property type="nucleotide sequence ID" value="NZ_JALPTH010000021.1"/>
</dbReference>
<keyword evidence="2" id="KW-0472">Membrane</keyword>
<reference evidence="3 4" key="1">
    <citation type="submission" date="2022-04" db="EMBL/GenBank/DDBJ databases">
        <title>Streptomyces sp. nov. LCR6-01 isolated from Lichen of Dirinaria sp.</title>
        <authorList>
            <person name="Kanchanasin P."/>
            <person name="Tanasupawat S."/>
            <person name="Phongsopitanun W."/>
        </authorList>
    </citation>
    <scope>NUCLEOTIDE SEQUENCE [LARGE SCALE GENOMIC DNA]</scope>
    <source>
        <strain evidence="3 4">LCR6-01</strain>
    </source>
</reference>
<feature type="transmembrane region" description="Helical" evidence="2">
    <location>
        <begin position="358"/>
        <end position="382"/>
    </location>
</feature>
<accession>A0ABT0IEX6</accession>
<feature type="compositionally biased region" description="Basic and acidic residues" evidence="1">
    <location>
        <begin position="1"/>
        <end position="15"/>
    </location>
</feature>
<feature type="transmembrane region" description="Helical" evidence="2">
    <location>
        <begin position="457"/>
        <end position="475"/>
    </location>
</feature>
<protein>
    <recommendedName>
        <fullName evidence="5">Integral membrane protein</fullName>
    </recommendedName>
</protein>
<feature type="transmembrane region" description="Helical" evidence="2">
    <location>
        <begin position="219"/>
        <end position="239"/>
    </location>
</feature>
<gene>
    <name evidence="3" type="ORF">M1O15_21305</name>
</gene>
<comment type="caution">
    <text evidence="3">The sequence shown here is derived from an EMBL/GenBank/DDBJ whole genome shotgun (WGS) entry which is preliminary data.</text>
</comment>
<dbReference type="Proteomes" id="UP001522868">
    <property type="component" value="Unassembled WGS sequence"/>
</dbReference>
<dbReference type="EMBL" id="JALPTH010000021">
    <property type="protein sequence ID" value="MCK8679882.1"/>
    <property type="molecule type" value="Genomic_DNA"/>
</dbReference>
<organism evidence="3 4">
    <name type="scientific">Streptomyces lichenis</name>
    <dbReference type="NCBI Taxonomy" id="2306967"/>
    <lineage>
        <taxon>Bacteria</taxon>
        <taxon>Bacillati</taxon>
        <taxon>Actinomycetota</taxon>
        <taxon>Actinomycetes</taxon>
        <taxon>Kitasatosporales</taxon>
        <taxon>Streptomycetaceae</taxon>
        <taxon>Streptomyces</taxon>
    </lineage>
</organism>
<evidence type="ECO:0000313" key="4">
    <source>
        <dbReference type="Proteomes" id="UP001522868"/>
    </source>
</evidence>
<feature type="transmembrane region" description="Helical" evidence="2">
    <location>
        <begin position="192"/>
        <end position="213"/>
    </location>
</feature>
<evidence type="ECO:0000256" key="2">
    <source>
        <dbReference type="SAM" id="Phobius"/>
    </source>
</evidence>
<name>A0ABT0IEX6_9ACTN</name>
<feature type="region of interest" description="Disordered" evidence="1">
    <location>
        <begin position="1"/>
        <end position="33"/>
    </location>
</feature>
<feature type="transmembrane region" description="Helical" evidence="2">
    <location>
        <begin position="316"/>
        <end position="337"/>
    </location>
</feature>
<evidence type="ECO:0000313" key="3">
    <source>
        <dbReference type="EMBL" id="MCK8679882.1"/>
    </source>
</evidence>